<dbReference type="KEGG" id="ttf:THTE_2814"/>
<reference evidence="3 4" key="1">
    <citation type="journal article" name="Front. Microbiol.">
        <title>Sugar Metabolism of the First Thermophilic Planctomycete Thermogutta terrifontis: Comparative Genomic and Transcriptomic Approaches.</title>
        <authorList>
            <person name="Elcheninov A.G."/>
            <person name="Menzel P."/>
            <person name="Gudbergsdottir S.R."/>
            <person name="Slesarev A.I."/>
            <person name="Kadnikov V.V."/>
            <person name="Krogh A."/>
            <person name="Bonch-Osmolovskaya E.A."/>
            <person name="Peng X."/>
            <person name="Kublanov I.V."/>
        </authorList>
    </citation>
    <scope>NUCLEOTIDE SEQUENCE [LARGE SCALE GENOMIC DNA]</scope>
    <source>
        <strain evidence="3 4">R1</strain>
    </source>
</reference>
<accession>A0A286RHL7</accession>
<protein>
    <submittedName>
        <fullName evidence="3">DNA double-strand break repair Rad50 ATPase</fullName>
    </submittedName>
</protein>
<dbReference type="EMBL" id="CP018477">
    <property type="protein sequence ID" value="ASV75416.1"/>
    <property type="molecule type" value="Genomic_DNA"/>
</dbReference>
<dbReference type="Proteomes" id="UP000215086">
    <property type="component" value="Chromosome"/>
</dbReference>
<dbReference type="RefSeq" id="WP_095415483.1">
    <property type="nucleotide sequence ID" value="NZ_CP018477.1"/>
</dbReference>
<keyword evidence="4" id="KW-1185">Reference proteome</keyword>
<feature type="region of interest" description="Disordered" evidence="2">
    <location>
        <begin position="384"/>
        <end position="414"/>
    </location>
</feature>
<evidence type="ECO:0000256" key="2">
    <source>
        <dbReference type="SAM" id="MobiDB-lite"/>
    </source>
</evidence>
<keyword evidence="1" id="KW-0175">Coiled coil</keyword>
<feature type="coiled-coil region" evidence="1">
    <location>
        <begin position="97"/>
        <end position="235"/>
    </location>
</feature>
<organism evidence="3 4">
    <name type="scientific">Thermogutta terrifontis</name>
    <dbReference type="NCBI Taxonomy" id="1331910"/>
    <lineage>
        <taxon>Bacteria</taxon>
        <taxon>Pseudomonadati</taxon>
        <taxon>Planctomycetota</taxon>
        <taxon>Planctomycetia</taxon>
        <taxon>Pirellulales</taxon>
        <taxon>Thermoguttaceae</taxon>
        <taxon>Thermogutta</taxon>
    </lineage>
</organism>
<sequence length="414" mass="46643">MVASEGLAAPVNSAEALLRRLQHQQSRCREIFARQEERLRLAGEGLKIALEQALRSAETVPASASSSDSGLSQQLASLIPTLEAMIQKSGNGWQEPLQQQTACLERLTAELVAVREELASVRNLKEDLETRLTALQQHSGDSEDSWKAREKQLLTQFERERQQWANQWNDREAALNALVLRCSQLEEELEALRREGNGSTQSELQERYNLALAEIRELRQKNAELEKKLARAQSNGPAPGGASDGRILNWEAEKQRILAALESESEDSSDGTLQKERDRIEEIITRTEALLAEKDNEIAELRRLLEEQATSIGSVAVGAAALERLLDQDEVIRQQREHLRQLEEEWKEKLRKAELEISLERAKIARERALLEEKQRELEEKLQALESASASGDKAKPPRGRWLTRLGLNGPPNS</sequence>
<name>A0A286RHL7_9BACT</name>
<proteinExistence type="predicted"/>
<dbReference type="OrthoDB" id="292214at2"/>
<evidence type="ECO:0000313" key="4">
    <source>
        <dbReference type="Proteomes" id="UP000215086"/>
    </source>
</evidence>
<evidence type="ECO:0000256" key="1">
    <source>
        <dbReference type="SAM" id="Coils"/>
    </source>
</evidence>
<gene>
    <name evidence="3" type="ORF">THTE_2814</name>
</gene>
<dbReference type="AlphaFoldDB" id="A0A286RHL7"/>
<evidence type="ECO:0000313" key="3">
    <source>
        <dbReference type="EMBL" id="ASV75416.1"/>
    </source>
</evidence>